<keyword evidence="4 5" id="KW-0234">DNA repair</keyword>
<dbReference type="EMBL" id="JARQBJ010000003">
    <property type="protein sequence ID" value="MDT2810297.1"/>
    <property type="molecule type" value="Genomic_DNA"/>
</dbReference>
<sequence length="215" mass="24055">MTETMKALRRLFQEADTPNVAQALVGMYLEHTLEDGGRLGGWIVDCEAYLGPEDEAAHSYGLRKTPRVAAMYQKAGSIYLYQMHRHTILNIVTREAGLPQGVMIRALEPDPEYLAAMQENRQGQTGVALTNGPGKLMAALQVPFSLYGESIFTSPLHLVPEKRRQPKQVLALPRIGIPNKGKWTDLPLRYVCQGNPYVTKQAKKDVSPDWGWQTH</sequence>
<dbReference type="PANTHER" id="PTHR10429">
    <property type="entry name" value="DNA-3-METHYLADENINE GLYCOSYLASE"/>
    <property type="match status" value="1"/>
</dbReference>
<dbReference type="InterPro" id="IPR011034">
    <property type="entry name" value="Formyl_transferase-like_C_sf"/>
</dbReference>
<dbReference type="Proteomes" id="UP001256711">
    <property type="component" value="Unassembled WGS sequence"/>
</dbReference>
<dbReference type="HAMAP" id="MF_00527">
    <property type="entry name" value="3MGH"/>
    <property type="match status" value="1"/>
</dbReference>
<dbReference type="GO" id="GO:0003677">
    <property type="term" value="F:DNA binding"/>
    <property type="evidence" value="ECO:0007669"/>
    <property type="project" value="InterPro"/>
</dbReference>
<evidence type="ECO:0000313" key="7">
    <source>
        <dbReference type="Proteomes" id="UP001256711"/>
    </source>
</evidence>
<name>A0AAW8U0T4_9ENTE</name>
<evidence type="ECO:0000256" key="1">
    <source>
        <dbReference type="ARBA" id="ARBA00009232"/>
    </source>
</evidence>
<dbReference type="RefSeq" id="WP_311835407.1">
    <property type="nucleotide sequence ID" value="NZ_JARQBJ010000003.1"/>
</dbReference>
<dbReference type="InterPro" id="IPR003180">
    <property type="entry name" value="MPG"/>
</dbReference>
<evidence type="ECO:0000313" key="6">
    <source>
        <dbReference type="EMBL" id="MDT2810297.1"/>
    </source>
</evidence>
<dbReference type="FunFam" id="3.10.300.10:FF:000001">
    <property type="entry name" value="Putative 3-methyladenine DNA glycosylase"/>
    <property type="match status" value="1"/>
</dbReference>
<dbReference type="InterPro" id="IPR036995">
    <property type="entry name" value="MPG_sf"/>
</dbReference>
<dbReference type="EC" id="3.2.2.-" evidence="5"/>
<dbReference type="GO" id="GO:0006284">
    <property type="term" value="P:base-excision repair"/>
    <property type="evidence" value="ECO:0007669"/>
    <property type="project" value="InterPro"/>
</dbReference>
<dbReference type="GO" id="GO:0003905">
    <property type="term" value="F:alkylbase DNA N-glycosylase activity"/>
    <property type="evidence" value="ECO:0007669"/>
    <property type="project" value="InterPro"/>
</dbReference>
<dbReference type="PANTHER" id="PTHR10429:SF0">
    <property type="entry name" value="DNA-3-METHYLADENINE GLYCOSYLASE"/>
    <property type="match status" value="1"/>
</dbReference>
<evidence type="ECO:0000256" key="2">
    <source>
        <dbReference type="ARBA" id="ARBA00022763"/>
    </source>
</evidence>
<dbReference type="Pfam" id="PF02245">
    <property type="entry name" value="Pur_DNA_glyco"/>
    <property type="match status" value="1"/>
</dbReference>
<comment type="caution">
    <text evidence="6">The sequence shown here is derived from an EMBL/GenBank/DDBJ whole genome shotgun (WGS) entry which is preliminary data.</text>
</comment>
<evidence type="ECO:0000256" key="5">
    <source>
        <dbReference type="HAMAP-Rule" id="MF_00527"/>
    </source>
</evidence>
<dbReference type="CDD" id="cd00540">
    <property type="entry name" value="AAG"/>
    <property type="match status" value="1"/>
</dbReference>
<accession>A0AAW8U0T4</accession>
<protein>
    <recommendedName>
        <fullName evidence="5">Putative 3-methyladenine DNA glycosylase</fullName>
        <ecNumber evidence="5">3.2.2.-</ecNumber>
    </recommendedName>
</protein>
<evidence type="ECO:0000256" key="3">
    <source>
        <dbReference type="ARBA" id="ARBA00022801"/>
    </source>
</evidence>
<keyword evidence="3 5" id="KW-0378">Hydrolase</keyword>
<organism evidence="6 7">
    <name type="scientific">Enterococcus asini</name>
    <dbReference type="NCBI Taxonomy" id="57732"/>
    <lineage>
        <taxon>Bacteria</taxon>
        <taxon>Bacillati</taxon>
        <taxon>Bacillota</taxon>
        <taxon>Bacilli</taxon>
        <taxon>Lactobacillales</taxon>
        <taxon>Enterococcaceae</taxon>
        <taxon>Enterococcus</taxon>
    </lineage>
</organism>
<reference evidence="6" key="1">
    <citation type="submission" date="2023-03" db="EMBL/GenBank/DDBJ databases">
        <authorList>
            <person name="Shen W."/>
            <person name="Cai J."/>
        </authorList>
    </citation>
    <scope>NUCLEOTIDE SEQUENCE</scope>
    <source>
        <strain evidence="6">B226-2</strain>
    </source>
</reference>
<evidence type="ECO:0000256" key="4">
    <source>
        <dbReference type="ARBA" id="ARBA00023204"/>
    </source>
</evidence>
<comment type="similarity">
    <text evidence="1 5">Belongs to the DNA glycosylase MPG family.</text>
</comment>
<keyword evidence="2 5" id="KW-0227">DNA damage</keyword>
<dbReference type="AlphaFoldDB" id="A0AAW8U0T4"/>
<dbReference type="NCBIfam" id="TIGR00567">
    <property type="entry name" value="3mg"/>
    <property type="match status" value="1"/>
</dbReference>
<dbReference type="Gene3D" id="3.10.300.10">
    <property type="entry name" value="Methylpurine-DNA glycosylase (MPG)"/>
    <property type="match status" value="1"/>
</dbReference>
<dbReference type="SUPFAM" id="SSF50486">
    <property type="entry name" value="FMT C-terminal domain-like"/>
    <property type="match status" value="1"/>
</dbReference>
<proteinExistence type="inferred from homology"/>
<gene>
    <name evidence="6" type="ORF">P7H43_07355</name>
</gene>